<dbReference type="CDD" id="cd03062">
    <property type="entry name" value="TRX_Fd_Sucrase"/>
    <property type="match status" value="1"/>
</dbReference>
<keyword evidence="2" id="KW-0001">2Fe-2S</keyword>
<dbReference type="SUPFAM" id="SSF52833">
    <property type="entry name" value="Thioredoxin-like"/>
    <property type="match status" value="1"/>
</dbReference>
<organism evidence="10 11">
    <name type="scientific">Apiotrichum porosum</name>
    <dbReference type="NCBI Taxonomy" id="105984"/>
    <lineage>
        <taxon>Eukaryota</taxon>
        <taxon>Fungi</taxon>
        <taxon>Dikarya</taxon>
        <taxon>Basidiomycota</taxon>
        <taxon>Agaricomycotina</taxon>
        <taxon>Tremellomycetes</taxon>
        <taxon>Trichosporonales</taxon>
        <taxon>Trichosporonaceae</taxon>
        <taxon>Apiotrichum</taxon>
    </lineage>
</organism>
<dbReference type="Gene3D" id="3.10.20.30">
    <property type="match status" value="1"/>
</dbReference>
<proteinExistence type="inferred from homology"/>
<gene>
    <name evidence="10" type="ORF">EHS24_009548</name>
</gene>
<dbReference type="OrthoDB" id="10253744at2759"/>
<dbReference type="GO" id="GO:0046872">
    <property type="term" value="F:metal ion binding"/>
    <property type="evidence" value="ECO:0007669"/>
    <property type="project" value="UniProtKB-KW"/>
</dbReference>
<evidence type="ECO:0000256" key="8">
    <source>
        <dbReference type="SAM" id="SignalP"/>
    </source>
</evidence>
<reference evidence="10 11" key="1">
    <citation type="submission" date="2018-11" db="EMBL/GenBank/DDBJ databases">
        <title>Genome sequence of Apiotrichum porosum DSM 27194.</title>
        <authorList>
            <person name="Aliyu H."/>
            <person name="Gorte O."/>
            <person name="Ochsenreither K."/>
        </authorList>
    </citation>
    <scope>NUCLEOTIDE SEQUENCE [LARGE SCALE GENOMIC DNA]</scope>
    <source>
        <strain evidence="10 11">DSM 27194</strain>
    </source>
</reference>
<dbReference type="InterPro" id="IPR036249">
    <property type="entry name" value="Thioredoxin-like_sf"/>
</dbReference>
<dbReference type="InterPro" id="IPR036010">
    <property type="entry name" value="2Fe-2S_ferredoxin-like_sf"/>
</dbReference>
<evidence type="ECO:0000256" key="6">
    <source>
        <dbReference type="ARBA" id="ARBA00034078"/>
    </source>
</evidence>
<evidence type="ECO:0000256" key="2">
    <source>
        <dbReference type="ARBA" id="ARBA00022714"/>
    </source>
</evidence>
<name>A0A427XLX7_9TREE</name>
<dbReference type="AlphaFoldDB" id="A0A427XLX7"/>
<dbReference type="InterPro" id="IPR001041">
    <property type="entry name" value="2Fe-2S_ferredoxin-type"/>
</dbReference>
<dbReference type="GeneID" id="39594091"/>
<dbReference type="InterPro" id="IPR001055">
    <property type="entry name" value="Adrenodoxin-like"/>
</dbReference>
<evidence type="ECO:0000256" key="1">
    <source>
        <dbReference type="ARBA" id="ARBA00010914"/>
    </source>
</evidence>
<feature type="region of interest" description="Disordered" evidence="7">
    <location>
        <begin position="329"/>
        <end position="348"/>
    </location>
</feature>
<dbReference type="Gene3D" id="3.40.30.10">
    <property type="entry name" value="Glutaredoxin"/>
    <property type="match status" value="1"/>
</dbReference>
<dbReference type="GO" id="GO:0005739">
    <property type="term" value="C:mitochondrion"/>
    <property type="evidence" value="ECO:0007669"/>
    <property type="project" value="TreeGrafter"/>
</dbReference>
<dbReference type="RefSeq" id="XP_028474994.1">
    <property type="nucleotide sequence ID" value="XM_028624826.1"/>
</dbReference>
<dbReference type="PRINTS" id="PR00355">
    <property type="entry name" value="ADRENODOXIN"/>
</dbReference>
<accession>A0A427XLX7</accession>
<dbReference type="Proteomes" id="UP000279236">
    <property type="component" value="Unassembled WGS sequence"/>
</dbReference>
<sequence>MTMLARTLVTGTSTLLAPSSVRAAVSAVARSTRTYSTPSPSPTPTPSSSSTTAAPRAGRRPIALPTTPTPAAEPSSSVDASAGGAISYEPLPRHIAARRGVLLVSLPIPPASWPSHLEPMSPLLADASAELKKRGLAVLAVYDGVGTAPFPQLGEEEVYPATLVFPDGRRFTFPALSRETLTDPLFLKGVDYRALDTSRAAPNALPVARSGPEVLVCTHGARDCRCSERGGPLVAALRAEFARSGVNIPVREVAHVGGHKWAANAIVVPALDMLSNLAASDAPDLAAHVIGNRPPSSRMWQHWRGRFGMDEEQQADVWAKIEAGIAAAAAPPDTAAASEKPHTHTGKTVPLTFKLHSGEKRVVHARLGDTLLDVGQEHGLPSIEGVCGGNLECATCHVYLNPSPVPAPVADPTDDELDMLEFAVDYNDEASRLGCQIEVTPELAQF</sequence>
<dbReference type="STRING" id="105984.A0A427XLX7"/>
<feature type="chain" id="PRO_5019376446" description="2Fe-2S ferredoxin-type domain-containing protein" evidence="8">
    <location>
        <begin position="24"/>
        <end position="446"/>
    </location>
</feature>
<dbReference type="GO" id="GO:0140647">
    <property type="term" value="P:P450-containing electron transport chain"/>
    <property type="evidence" value="ECO:0007669"/>
    <property type="project" value="InterPro"/>
</dbReference>
<comment type="similarity">
    <text evidence="1">Belongs to the adrenodoxin/putidaredoxin family.</text>
</comment>
<comment type="cofactor">
    <cofactor evidence="6">
        <name>[2Fe-2S] cluster</name>
        <dbReference type="ChEBI" id="CHEBI:190135"/>
    </cofactor>
</comment>
<dbReference type="PROSITE" id="PS51085">
    <property type="entry name" value="2FE2S_FER_2"/>
    <property type="match status" value="1"/>
</dbReference>
<keyword evidence="8" id="KW-0732">Signal</keyword>
<evidence type="ECO:0000259" key="9">
    <source>
        <dbReference type="PROSITE" id="PS51085"/>
    </source>
</evidence>
<evidence type="ECO:0000313" key="10">
    <source>
        <dbReference type="EMBL" id="RSH79885.1"/>
    </source>
</evidence>
<feature type="region of interest" description="Disordered" evidence="7">
    <location>
        <begin position="27"/>
        <end position="81"/>
    </location>
</feature>
<evidence type="ECO:0000256" key="3">
    <source>
        <dbReference type="ARBA" id="ARBA00022723"/>
    </source>
</evidence>
<keyword evidence="11" id="KW-1185">Reference proteome</keyword>
<feature type="signal peptide" evidence="8">
    <location>
        <begin position="1"/>
        <end position="23"/>
    </location>
</feature>
<feature type="domain" description="2Fe-2S ferredoxin-type" evidence="9">
    <location>
        <begin position="349"/>
        <end position="446"/>
    </location>
</feature>
<keyword evidence="3" id="KW-0479">Metal-binding</keyword>
<dbReference type="CDD" id="cd00207">
    <property type="entry name" value="fer2"/>
    <property type="match status" value="1"/>
</dbReference>
<dbReference type="GO" id="GO:0051537">
    <property type="term" value="F:2 iron, 2 sulfur cluster binding"/>
    <property type="evidence" value="ECO:0007669"/>
    <property type="project" value="UniProtKB-KW"/>
</dbReference>
<dbReference type="GO" id="GO:0009055">
    <property type="term" value="F:electron transfer activity"/>
    <property type="evidence" value="ECO:0007669"/>
    <property type="project" value="TreeGrafter"/>
</dbReference>
<evidence type="ECO:0000256" key="5">
    <source>
        <dbReference type="ARBA" id="ARBA00023014"/>
    </source>
</evidence>
<dbReference type="PANTHER" id="PTHR23426">
    <property type="entry name" value="FERREDOXIN/ADRENODOXIN"/>
    <property type="match status" value="1"/>
</dbReference>
<dbReference type="InterPro" id="IPR012675">
    <property type="entry name" value="Beta-grasp_dom_sf"/>
</dbReference>
<dbReference type="SUPFAM" id="SSF54292">
    <property type="entry name" value="2Fe-2S ferredoxin-like"/>
    <property type="match status" value="1"/>
</dbReference>
<dbReference type="InterPro" id="IPR009737">
    <property type="entry name" value="Aim32/Apd1-like"/>
</dbReference>
<feature type="compositionally biased region" description="Low complexity" evidence="7">
    <location>
        <begin position="46"/>
        <end position="77"/>
    </location>
</feature>
<dbReference type="EMBL" id="RSCE01000009">
    <property type="protein sequence ID" value="RSH79885.1"/>
    <property type="molecule type" value="Genomic_DNA"/>
</dbReference>
<evidence type="ECO:0000256" key="4">
    <source>
        <dbReference type="ARBA" id="ARBA00023004"/>
    </source>
</evidence>
<comment type="caution">
    <text evidence="10">The sequence shown here is derived from an EMBL/GenBank/DDBJ whole genome shotgun (WGS) entry which is preliminary data.</text>
</comment>
<feature type="compositionally biased region" description="Low complexity" evidence="7">
    <location>
        <begin position="27"/>
        <end position="38"/>
    </location>
</feature>
<evidence type="ECO:0000256" key="7">
    <source>
        <dbReference type="SAM" id="MobiDB-lite"/>
    </source>
</evidence>
<dbReference type="Pfam" id="PF00111">
    <property type="entry name" value="Fer2"/>
    <property type="match status" value="1"/>
</dbReference>
<evidence type="ECO:0000313" key="11">
    <source>
        <dbReference type="Proteomes" id="UP000279236"/>
    </source>
</evidence>
<keyword evidence="4" id="KW-0408">Iron</keyword>
<dbReference type="PANTHER" id="PTHR23426:SF65">
    <property type="entry name" value="FERREDOXIN-2, MITOCHONDRIAL"/>
    <property type="match status" value="1"/>
</dbReference>
<protein>
    <recommendedName>
        <fullName evidence="9">2Fe-2S ferredoxin-type domain-containing protein</fullName>
    </recommendedName>
</protein>
<keyword evidence="5" id="KW-0411">Iron-sulfur</keyword>
<dbReference type="Pfam" id="PF06999">
    <property type="entry name" value="Suc_Fer-like"/>
    <property type="match status" value="1"/>
</dbReference>